<evidence type="ECO:0000313" key="6">
    <source>
        <dbReference type="EMBL" id="KFM67167.1"/>
    </source>
</evidence>
<feature type="domain" description="BTB" evidence="5">
    <location>
        <begin position="5"/>
        <end position="73"/>
    </location>
</feature>
<dbReference type="SUPFAM" id="SSF54695">
    <property type="entry name" value="POZ domain"/>
    <property type="match status" value="1"/>
</dbReference>
<dbReference type="GO" id="GO:0016567">
    <property type="term" value="P:protein ubiquitination"/>
    <property type="evidence" value="ECO:0007669"/>
    <property type="project" value="UniProtKB-UniPathway"/>
</dbReference>
<dbReference type="InterPro" id="IPR000210">
    <property type="entry name" value="BTB/POZ_dom"/>
</dbReference>
<dbReference type="Gene3D" id="1.25.40.420">
    <property type="match status" value="1"/>
</dbReference>
<protein>
    <recommendedName>
        <fullName evidence="1">Kelch-like protein diablo</fullName>
    </recommendedName>
</protein>
<dbReference type="Gene3D" id="3.30.710.10">
    <property type="entry name" value="Potassium Channel Kv1.1, Chain A"/>
    <property type="match status" value="1"/>
</dbReference>
<dbReference type="PANTHER" id="PTHR45632:SF5">
    <property type="entry name" value="KELCH-LIKE PROTEIN 22"/>
    <property type="match status" value="1"/>
</dbReference>
<dbReference type="UniPathway" id="UPA00143"/>
<evidence type="ECO:0000256" key="2">
    <source>
        <dbReference type="ARBA" id="ARBA00022441"/>
    </source>
</evidence>
<dbReference type="InterPro" id="IPR011705">
    <property type="entry name" value="BACK"/>
</dbReference>
<dbReference type="InterPro" id="IPR015915">
    <property type="entry name" value="Kelch-typ_b-propeller"/>
</dbReference>
<dbReference type="EMBL" id="KK116239">
    <property type="protein sequence ID" value="KFM67167.1"/>
    <property type="molecule type" value="Genomic_DNA"/>
</dbReference>
<evidence type="ECO:0000256" key="3">
    <source>
        <dbReference type="ARBA" id="ARBA00022737"/>
    </source>
</evidence>
<organism evidence="6 7">
    <name type="scientific">Stegodyphus mimosarum</name>
    <name type="common">African social velvet spider</name>
    <dbReference type="NCBI Taxonomy" id="407821"/>
    <lineage>
        <taxon>Eukaryota</taxon>
        <taxon>Metazoa</taxon>
        <taxon>Ecdysozoa</taxon>
        <taxon>Arthropoda</taxon>
        <taxon>Chelicerata</taxon>
        <taxon>Arachnida</taxon>
        <taxon>Araneae</taxon>
        <taxon>Araneomorphae</taxon>
        <taxon>Entelegynae</taxon>
        <taxon>Eresoidea</taxon>
        <taxon>Eresidae</taxon>
        <taxon>Stegodyphus</taxon>
    </lineage>
</organism>
<keyword evidence="3" id="KW-0677">Repeat</keyword>
<dbReference type="STRING" id="407821.A0A087TPX8"/>
<dbReference type="SMART" id="SM00875">
    <property type="entry name" value="BACK"/>
    <property type="match status" value="1"/>
</dbReference>
<dbReference type="PANTHER" id="PTHR45632">
    <property type="entry name" value="LD33804P"/>
    <property type="match status" value="1"/>
</dbReference>
<evidence type="ECO:0000256" key="4">
    <source>
        <dbReference type="ARBA" id="ARBA00043912"/>
    </source>
</evidence>
<dbReference type="SMART" id="SM00225">
    <property type="entry name" value="BTB"/>
    <property type="match status" value="1"/>
</dbReference>
<dbReference type="PIRSF" id="PIRSF037037">
    <property type="entry name" value="Kelch-like_protein_gigaxonin"/>
    <property type="match status" value="1"/>
</dbReference>
<dbReference type="GO" id="GO:0003779">
    <property type="term" value="F:actin binding"/>
    <property type="evidence" value="ECO:0007669"/>
    <property type="project" value="UniProtKB-KW"/>
</dbReference>
<dbReference type="AlphaFoldDB" id="A0A087TPX8"/>
<dbReference type="OrthoDB" id="45365at2759"/>
<dbReference type="Proteomes" id="UP000054359">
    <property type="component" value="Unassembled WGS sequence"/>
</dbReference>
<dbReference type="Gene3D" id="2.120.10.80">
    <property type="entry name" value="Kelch-type beta propeller"/>
    <property type="match status" value="1"/>
</dbReference>
<dbReference type="SMART" id="SM00612">
    <property type="entry name" value="Kelch"/>
    <property type="match status" value="3"/>
</dbReference>
<dbReference type="InterPro" id="IPR011333">
    <property type="entry name" value="SKP1/BTB/POZ_sf"/>
</dbReference>
<sequence length="565" mass="66175">MESLCDGIIRTEDGYSFKIHKVILSERSEYFRGLYSLNDHRPDVTETLIFGIGGRTMFKILRFMYTRKVDLNSDNILELLIASDYFLIGELLEKCRKYVMKNVSIDNCVSFYIATLYIPHLRLLEVCHRFMLINFQEIICNSGSDISELSLETLKNILRSNNLYVTSEEFIFLAICQWIQKYPEERLPLVSDLITCIRFSSVSANFINVFLNHPMIKENPFCPELQRLALLNSNLPLSEDQMIQHLCALYREKLTIEKRQPETLYFIVKYYSSHEQHDDGIYGYVTYDENICMMRKISTYIEFYPTHVIVAGNRAFLFNNYTEKTICFDLVTKEWSVIPRMNFHRHRYGLVKVGKYIYALGGVSNSVEDEIVEPIAERFNIDFSVWDVIRPMSCIEVEAVVMNECIYTVGEHIQDGEVSMRTERYSPSMETWTQIASPATLRRDFSITVFQNHIFLLGGSNDSGKLKSVEVFDALTETWRRFEKLPYRYSIPKAIIFENKLVVADQSGHYPSVYISNMTEKWRKFNSKTFHPIHKWFFAAVEDKRTISALRDEANECKSEWTILE</sequence>
<dbReference type="Pfam" id="PF01344">
    <property type="entry name" value="Kelch_1"/>
    <property type="match status" value="1"/>
</dbReference>
<gene>
    <name evidence="6" type="ORF">X975_07158</name>
</gene>
<keyword evidence="2" id="KW-0880">Kelch repeat</keyword>
<comment type="function">
    <text evidence="4">Probable substrate-specific adapter of an E3 ubiquitin-protein ligase complex which mediates the ubiquitination and subsequent proteasomal degradation of target proteins. May have a role in synapse differentiation and growth.</text>
</comment>
<dbReference type="PROSITE" id="PS50097">
    <property type="entry name" value="BTB"/>
    <property type="match status" value="1"/>
</dbReference>
<dbReference type="Pfam" id="PF07707">
    <property type="entry name" value="BACK"/>
    <property type="match status" value="1"/>
</dbReference>
<dbReference type="InterPro" id="IPR006652">
    <property type="entry name" value="Kelch_1"/>
</dbReference>
<proteinExistence type="predicted"/>
<dbReference type="OMA" id="DEANECK"/>
<dbReference type="InterPro" id="IPR017096">
    <property type="entry name" value="BTB-kelch_protein"/>
</dbReference>
<accession>A0A087TPX8</accession>
<feature type="non-terminal residue" evidence="6">
    <location>
        <position position="565"/>
    </location>
</feature>
<evidence type="ECO:0000313" key="7">
    <source>
        <dbReference type="Proteomes" id="UP000054359"/>
    </source>
</evidence>
<evidence type="ECO:0000256" key="1">
    <source>
        <dbReference type="ARBA" id="ARBA00013699"/>
    </source>
</evidence>
<evidence type="ECO:0000259" key="5">
    <source>
        <dbReference type="PROSITE" id="PS50097"/>
    </source>
</evidence>
<dbReference type="Pfam" id="PF00651">
    <property type="entry name" value="BTB"/>
    <property type="match status" value="1"/>
</dbReference>
<reference evidence="6 7" key="1">
    <citation type="submission" date="2013-11" db="EMBL/GenBank/DDBJ databases">
        <title>Genome sequencing of Stegodyphus mimosarum.</title>
        <authorList>
            <person name="Bechsgaard J."/>
        </authorList>
    </citation>
    <scope>NUCLEOTIDE SEQUENCE [LARGE SCALE GENOMIC DNA]</scope>
</reference>
<dbReference type="SUPFAM" id="SSF117281">
    <property type="entry name" value="Kelch motif"/>
    <property type="match status" value="1"/>
</dbReference>
<name>A0A087TPX8_STEMI</name>
<keyword evidence="7" id="KW-1185">Reference proteome</keyword>